<accession>A0A0F8XTV1</accession>
<gene>
    <name evidence="1" type="ORF">LCGC14_3165560</name>
</gene>
<protein>
    <submittedName>
        <fullName evidence="1">Uncharacterized protein</fullName>
    </submittedName>
</protein>
<dbReference type="Pfam" id="PF01041">
    <property type="entry name" value="DegT_DnrJ_EryC1"/>
    <property type="match status" value="1"/>
</dbReference>
<reference evidence="1" key="1">
    <citation type="journal article" date="2015" name="Nature">
        <title>Complex archaea that bridge the gap between prokaryotes and eukaryotes.</title>
        <authorList>
            <person name="Spang A."/>
            <person name="Saw J.H."/>
            <person name="Jorgensen S.L."/>
            <person name="Zaremba-Niedzwiedzka K."/>
            <person name="Martijn J."/>
            <person name="Lind A.E."/>
            <person name="van Eijk R."/>
            <person name="Schleper C."/>
            <person name="Guy L."/>
            <person name="Ettema T.J."/>
        </authorList>
    </citation>
    <scope>NUCLEOTIDE SEQUENCE</scope>
</reference>
<proteinExistence type="predicted"/>
<name>A0A0F8XTV1_9ZZZZ</name>
<dbReference type="EMBL" id="LAZR01070092">
    <property type="protein sequence ID" value="KKK45409.1"/>
    <property type="molecule type" value="Genomic_DNA"/>
</dbReference>
<comment type="caution">
    <text evidence="1">The sequence shown here is derived from an EMBL/GenBank/DDBJ whole genome shotgun (WGS) entry which is preliminary data.</text>
</comment>
<sequence length="43" mass="4785">MIRLTIPSIEEEDLRAVREVLESGYLVQGPKVAGFEQQAANIL</sequence>
<dbReference type="InterPro" id="IPR000653">
    <property type="entry name" value="DegT/StrS_aminotransferase"/>
</dbReference>
<feature type="non-terminal residue" evidence="1">
    <location>
        <position position="43"/>
    </location>
</feature>
<organism evidence="1">
    <name type="scientific">marine sediment metagenome</name>
    <dbReference type="NCBI Taxonomy" id="412755"/>
    <lineage>
        <taxon>unclassified sequences</taxon>
        <taxon>metagenomes</taxon>
        <taxon>ecological metagenomes</taxon>
    </lineage>
</organism>
<dbReference type="AlphaFoldDB" id="A0A0F8XTV1"/>
<dbReference type="Gene3D" id="3.40.640.10">
    <property type="entry name" value="Type I PLP-dependent aspartate aminotransferase-like (Major domain)"/>
    <property type="match status" value="1"/>
</dbReference>
<dbReference type="InterPro" id="IPR015421">
    <property type="entry name" value="PyrdxlP-dep_Trfase_major"/>
</dbReference>
<evidence type="ECO:0000313" key="1">
    <source>
        <dbReference type="EMBL" id="KKK45409.1"/>
    </source>
</evidence>